<feature type="domain" description="Cathepsin propeptide inhibitor" evidence="4">
    <location>
        <begin position="21"/>
        <end position="77"/>
    </location>
</feature>
<dbReference type="AlphaFoldDB" id="A0A6C0L984"/>
<evidence type="ECO:0000259" key="3">
    <source>
        <dbReference type="SMART" id="SM00645"/>
    </source>
</evidence>
<dbReference type="InterPro" id="IPR038765">
    <property type="entry name" value="Papain-like_cys_pep_sf"/>
</dbReference>
<dbReference type="InterPro" id="IPR013128">
    <property type="entry name" value="Peptidase_C1A"/>
</dbReference>
<dbReference type="PANTHER" id="PTHR12411">
    <property type="entry name" value="CYSTEINE PROTEASE FAMILY C1-RELATED"/>
    <property type="match status" value="1"/>
</dbReference>
<dbReference type="PROSITE" id="PS00639">
    <property type="entry name" value="THIOL_PROTEASE_HIS"/>
    <property type="match status" value="1"/>
</dbReference>
<dbReference type="InterPro" id="IPR013201">
    <property type="entry name" value="Prot_inhib_I29"/>
</dbReference>
<dbReference type="SUPFAM" id="SSF54001">
    <property type="entry name" value="Cysteine proteinases"/>
    <property type="match status" value="1"/>
</dbReference>
<dbReference type="PROSITE" id="PS00139">
    <property type="entry name" value="THIOL_PROTEASE_CYS"/>
    <property type="match status" value="1"/>
</dbReference>
<dbReference type="CDD" id="cd02248">
    <property type="entry name" value="Peptidase_C1A"/>
    <property type="match status" value="1"/>
</dbReference>
<accession>A0A6C0L984</accession>
<evidence type="ECO:0000256" key="2">
    <source>
        <dbReference type="ARBA" id="ARBA00023157"/>
    </source>
</evidence>
<dbReference type="SMART" id="SM00848">
    <property type="entry name" value="Inhibitor_I29"/>
    <property type="match status" value="1"/>
</dbReference>
<dbReference type="Pfam" id="PF08246">
    <property type="entry name" value="Inhibitor_I29"/>
    <property type="match status" value="1"/>
</dbReference>
<evidence type="ECO:0000313" key="5">
    <source>
        <dbReference type="EMBL" id="QHU26655.1"/>
    </source>
</evidence>
<feature type="domain" description="Peptidase C1A papain C-terminal" evidence="3">
    <location>
        <begin position="107"/>
        <end position="332"/>
    </location>
</feature>
<dbReference type="InterPro" id="IPR039417">
    <property type="entry name" value="Peptidase_C1A_papain-like"/>
</dbReference>
<evidence type="ECO:0000259" key="4">
    <source>
        <dbReference type="SMART" id="SM00848"/>
    </source>
</evidence>
<dbReference type="GO" id="GO:0006508">
    <property type="term" value="P:proteolysis"/>
    <property type="evidence" value="ECO:0007669"/>
    <property type="project" value="InterPro"/>
</dbReference>
<keyword evidence="2" id="KW-1015">Disulfide bond</keyword>
<dbReference type="InterPro" id="IPR000169">
    <property type="entry name" value="Pept_cys_AS"/>
</dbReference>
<reference evidence="5" key="1">
    <citation type="journal article" date="2020" name="Nature">
        <title>Giant virus diversity and host interactions through global metagenomics.</title>
        <authorList>
            <person name="Schulz F."/>
            <person name="Roux S."/>
            <person name="Paez-Espino D."/>
            <person name="Jungbluth S."/>
            <person name="Walsh D.A."/>
            <person name="Denef V.J."/>
            <person name="McMahon K.D."/>
            <person name="Konstantinidis K.T."/>
            <person name="Eloe-Fadrosh E.A."/>
            <person name="Kyrpides N.C."/>
            <person name="Woyke T."/>
        </authorList>
    </citation>
    <scope>NUCLEOTIDE SEQUENCE</scope>
    <source>
        <strain evidence="5">GVMAG-M-3300027759-42</strain>
    </source>
</reference>
<dbReference type="SMART" id="SM00645">
    <property type="entry name" value="Pept_C1"/>
    <property type="match status" value="1"/>
</dbReference>
<evidence type="ECO:0008006" key="6">
    <source>
        <dbReference type="Google" id="ProtNLM"/>
    </source>
</evidence>
<dbReference type="Gene3D" id="3.90.70.10">
    <property type="entry name" value="Cysteine proteinases"/>
    <property type="match status" value="1"/>
</dbReference>
<dbReference type="GO" id="GO:0008234">
    <property type="term" value="F:cysteine-type peptidase activity"/>
    <property type="evidence" value="ECO:0007669"/>
    <property type="project" value="InterPro"/>
</dbReference>
<name>A0A6C0L984_9ZZZZ</name>
<protein>
    <recommendedName>
        <fullName evidence="6">Peptidase C1A papain C-terminal domain-containing protein</fullName>
    </recommendedName>
</protein>
<sequence>MRFLLFFLFAVLARSSLIERFENWVQDFKVKFDDYKTYDGVFKKWVENHKFIEEVNSKNLTYKLGHNQFSGMDSSDFSQYLGISRILYQDYKQLFHINKPIDIFGKVPESVNWVKKGGVTPVKDQGQCGSCWSFSTTGAVEGAYYVKTGSLESFSEQQLVDCDNYLNGGKDLGCKGGLMDNAFTWISMNKGLCTEKDYPYVSGTTKKSETCQKSCSNVKKSNVIGFVDVVTKSDDEMMKALSLQPVSIAIEADKKEFQLYKSGVFSGKCGTELDHGVLVVGYGILDGSDYYLVKNSWSTSWGDGGYIMLGRGTQYNSGDGQCGMLLQASYPLM</sequence>
<dbReference type="PRINTS" id="PR00705">
    <property type="entry name" value="PAPAIN"/>
</dbReference>
<dbReference type="FunFam" id="3.90.70.10:FF:000332">
    <property type="entry name" value="Cathepsin L1"/>
    <property type="match status" value="1"/>
</dbReference>
<dbReference type="Pfam" id="PF00112">
    <property type="entry name" value="Peptidase_C1"/>
    <property type="match status" value="1"/>
</dbReference>
<organism evidence="5">
    <name type="scientific">viral metagenome</name>
    <dbReference type="NCBI Taxonomy" id="1070528"/>
    <lineage>
        <taxon>unclassified sequences</taxon>
        <taxon>metagenomes</taxon>
        <taxon>organismal metagenomes</taxon>
    </lineage>
</organism>
<dbReference type="InterPro" id="IPR000668">
    <property type="entry name" value="Peptidase_C1A_C"/>
</dbReference>
<dbReference type="EMBL" id="MN740443">
    <property type="protein sequence ID" value="QHU26655.1"/>
    <property type="molecule type" value="Genomic_DNA"/>
</dbReference>
<proteinExistence type="inferred from homology"/>
<evidence type="ECO:0000256" key="1">
    <source>
        <dbReference type="ARBA" id="ARBA00008455"/>
    </source>
</evidence>
<comment type="similarity">
    <text evidence="1">Belongs to the peptidase C1 family.</text>
</comment>
<dbReference type="InterPro" id="IPR025660">
    <property type="entry name" value="Pept_his_AS"/>
</dbReference>